<comment type="caution">
    <text evidence="2">The sequence shown here is derived from an EMBL/GenBank/DDBJ whole genome shotgun (WGS) entry which is preliminary data.</text>
</comment>
<sequence length="109" mass="11772">MPADHVIVSTTTDSESEATALASSAIEHRLGACAQVVGPLTSVFRWDGAVQTEREWRVDIKTVADRVPGLTDHLKAEHSYDVPEIIATPIEGGSAEYLDWLVEETADPA</sequence>
<protein>
    <submittedName>
        <fullName evidence="2">Divalent-cation tolerance protein CutA</fullName>
    </submittedName>
</protein>
<dbReference type="InterPro" id="IPR004323">
    <property type="entry name" value="Ion_tolerance_CutA"/>
</dbReference>
<dbReference type="EMBL" id="JBHSXX010000001">
    <property type="protein sequence ID" value="MFC6870324.1"/>
    <property type="molecule type" value="Genomic_DNA"/>
</dbReference>
<reference evidence="3" key="1">
    <citation type="journal article" date="2019" name="Int. J. Syst. Evol. Microbiol.">
        <title>The Global Catalogue of Microorganisms (GCM) 10K type strain sequencing project: providing services to taxonomists for standard genome sequencing and annotation.</title>
        <authorList>
            <consortium name="The Broad Institute Genomics Platform"/>
            <consortium name="The Broad Institute Genome Sequencing Center for Infectious Disease"/>
            <person name="Wu L."/>
            <person name="Ma J."/>
        </authorList>
    </citation>
    <scope>NUCLEOTIDE SEQUENCE [LARGE SCALE GENOMIC DNA]</scope>
    <source>
        <strain evidence="3">KCTC 32255</strain>
    </source>
</reference>
<dbReference type="InterPro" id="IPR015867">
    <property type="entry name" value="N-reg_PII/ATP_PRibTrfase_C"/>
</dbReference>
<keyword evidence="3" id="KW-1185">Reference proteome</keyword>
<proteinExistence type="inferred from homology"/>
<dbReference type="PANTHER" id="PTHR23419">
    <property type="entry name" value="DIVALENT CATION TOLERANCE CUTA-RELATED"/>
    <property type="match status" value="1"/>
</dbReference>
<gene>
    <name evidence="2" type="primary">cutA</name>
    <name evidence="2" type="ORF">ACFQGD_24605</name>
</gene>
<organism evidence="2 3">
    <name type="scientific">Haloechinothrix salitolerans</name>
    <dbReference type="NCBI Taxonomy" id="926830"/>
    <lineage>
        <taxon>Bacteria</taxon>
        <taxon>Bacillati</taxon>
        <taxon>Actinomycetota</taxon>
        <taxon>Actinomycetes</taxon>
        <taxon>Pseudonocardiales</taxon>
        <taxon>Pseudonocardiaceae</taxon>
        <taxon>Haloechinothrix</taxon>
    </lineage>
</organism>
<dbReference type="PANTHER" id="PTHR23419:SF8">
    <property type="entry name" value="FI09726P"/>
    <property type="match status" value="1"/>
</dbReference>
<dbReference type="Gene3D" id="3.30.70.120">
    <property type="match status" value="1"/>
</dbReference>
<accession>A0ABW2C666</accession>
<dbReference type="RefSeq" id="WP_345395422.1">
    <property type="nucleotide sequence ID" value="NZ_BAABLA010000023.1"/>
</dbReference>
<dbReference type="InterPro" id="IPR011322">
    <property type="entry name" value="N-reg_PII-like_a/b"/>
</dbReference>
<dbReference type="SUPFAM" id="SSF54913">
    <property type="entry name" value="GlnB-like"/>
    <property type="match status" value="1"/>
</dbReference>
<name>A0ABW2C666_9PSEU</name>
<comment type="similarity">
    <text evidence="1">Belongs to the CutA family.</text>
</comment>
<evidence type="ECO:0000313" key="2">
    <source>
        <dbReference type="EMBL" id="MFC6870324.1"/>
    </source>
</evidence>
<dbReference type="Proteomes" id="UP001596337">
    <property type="component" value="Unassembled WGS sequence"/>
</dbReference>
<evidence type="ECO:0000256" key="1">
    <source>
        <dbReference type="ARBA" id="ARBA00010169"/>
    </source>
</evidence>
<evidence type="ECO:0000313" key="3">
    <source>
        <dbReference type="Proteomes" id="UP001596337"/>
    </source>
</evidence>
<dbReference type="Pfam" id="PF03091">
    <property type="entry name" value="CutA1"/>
    <property type="match status" value="1"/>
</dbReference>